<comment type="caution">
    <text evidence="1">The sequence shown here is derived from an EMBL/GenBank/DDBJ whole genome shotgun (WGS) entry which is preliminary data.</text>
</comment>
<proteinExistence type="predicted"/>
<protein>
    <submittedName>
        <fullName evidence="1">Uncharacterized protein</fullName>
    </submittedName>
</protein>
<dbReference type="Proteomes" id="UP001432027">
    <property type="component" value="Unassembled WGS sequence"/>
</dbReference>
<dbReference type="EMBL" id="BTSX01000001">
    <property type="protein sequence ID" value="GMS77930.1"/>
    <property type="molecule type" value="Genomic_DNA"/>
</dbReference>
<reference evidence="1" key="1">
    <citation type="submission" date="2023-10" db="EMBL/GenBank/DDBJ databases">
        <title>Genome assembly of Pristionchus species.</title>
        <authorList>
            <person name="Yoshida K."/>
            <person name="Sommer R.J."/>
        </authorList>
    </citation>
    <scope>NUCLEOTIDE SEQUENCE</scope>
    <source>
        <strain evidence="1">RS0144</strain>
    </source>
</reference>
<keyword evidence="2" id="KW-1185">Reference proteome</keyword>
<gene>
    <name evidence="1" type="ORF">PENTCL1PPCAC_105</name>
</gene>
<accession>A0AAV5S6K6</accession>
<organism evidence="1 2">
    <name type="scientific">Pristionchus entomophagus</name>
    <dbReference type="NCBI Taxonomy" id="358040"/>
    <lineage>
        <taxon>Eukaryota</taxon>
        <taxon>Metazoa</taxon>
        <taxon>Ecdysozoa</taxon>
        <taxon>Nematoda</taxon>
        <taxon>Chromadorea</taxon>
        <taxon>Rhabditida</taxon>
        <taxon>Rhabditina</taxon>
        <taxon>Diplogasteromorpha</taxon>
        <taxon>Diplogasteroidea</taxon>
        <taxon>Neodiplogasteridae</taxon>
        <taxon>Pristionchus</taxon>
    </lineage>
</organism>
<dbReference type="AlphaFoldDB" id="A0AAV5S6K6"/>
<feature type="non-terminal residue" evidence="1">
    <location>
        <position position="1"/>
    </location>
</feature>
<name>A0AAV5S6K6_9BILA</name>
<evidence type="ECO:0000313" key="1">
    <source>
        <dbReference type="EMBL" id="GMS77930.1"/>
    </source>
</evidence>
<sequence>SSDMITEAKNGMTRVQCFCDPTEATLNDHVPTPPPKKKCIEHHVFNETTQTKNLGKHDPKYCAELITHDGRRQMVAIPNWGIKRKEDFHVKIRSTANLVYKK</sequence>
<evidence type="ECO:0000313" key="2">
    <source>
        <dbReference type="Proteomes" id="UP001432027"/>
    </source>
</evidence>